<dbReference type="InterPro" id="IPR036860">
    <property type="entry name" value="SH2_dom_sf"/>
</dbReference>
<comment type="caution">
    <text evidence="4">The sequence shown here is derived from an EMBL/GenBank/DDBJ whole genome shotgun (WGS) entry which is preliminary data.</text>
</comment>
<dbReference type="PANTHER" id="PTHR14388">
    <property type="entry name" value="T CELL-SPECIFIC ADAPTER PROTEIN TSAD"/>
    <property type="match status" value="1"/>
</dbReference>
<dbReference type="EMBL" id="LWCA01000101">
    <property type="protein sequence ID" value="OAF70890.1"/>
    <property type="molecule type" value="Genomic_DNA"/>
</dbReference>
<proteinExistence type="predicted"/>
<keyword evidence="5" id="KW-1185">Reference proteome</keyword>
<dbReference type="Gene3D" id="3.30.505.10">
    <property type="entry name" value="SH2 domain"/>
    <property type="match status" value="1"/>
</dbReference>
<accession>A0A177B9P0</accession>
<dbReference type="GO" id="GO:0005737">
    <property type="term" value="C:cytoplasm"/>
    <property type="evidence" value="ECO:0007669"/>
    <property type="project" value="TreeGrafter"/>
</dbReference>
<name>A0A177B9P0_9BILA</name>
<protein>
    <submittedName>
        <fullName evidence="4">SH2 domain-containing protein 4A</fullName>
    </submittedName>
</protein>
<dbReference type="InterPro" id="IPR000980">
    <property type="entry name" value="SH2"/>
</dbReference>
<evidence type="ECO:0000313" key="4">
    <source>
        <dbReference type="EMBL" id="OAF70890.1"/>
    </source>
</evidence>
<evidence type="ECO:0000259" key="3">
    <source>
        <dbReference type="PROSITE" id="PS50001"/>
    </source>
</evidence>
<feature type="domain" description="SH2" evidence="3">
    <location>
        <begin position="378"/>
        <end position="458"/>
    </location>
</feature>
<evidence type="ECO:0000313" key="5">
    <source>
        <dbReference type="Proteomes" id="UP000078046"/>
    </source>
</evidence>
<dbReference type="Proteomes" id="UP000078046">
    <property type="component" value="Unassembled WGS sequence"/>
</dbReference>
<evidence type="ECO:0000256" key="1">
    <source>
        <dbReference type="PROSITE-ProRule" id="PRU00191"/>
    </source>
</evidence>
<dbReference type="Pfam" id="PF00017">
    <property type="entry name" value="SH2"/>
    <property type="match status" value="1"/>
</dbReference>
<dbReference type="AlphaFoldDB" id="A0A177B9P0"/>
<dbReference type="SMART" id="SM00252">
    <property type="entry name" value="SH2"/>
    <property type="match status" value="1"/>
</dbReference>
<organism evidence="4 5">
    <name type="scientific">Intoshia linei</name>
    <dbReference type="NCBI Taxonomy" id="1819745"/>
    <lineage>
        <taxon>Eukaryota</taxon>
        <taxon>Metazoa</taxon>
        <taxon>Spiralia</taxon>
        <taxon>Lophotrochozoa</taxon>
        <taxon>Mesozoa</taxon>
        <taxon>Orthonectida</taxon>
        <taxon>Rhopaluridae</taxon>
        <taxon>Intoshia</taxon>
    </lineage>
</organism>
<evidence type="ECO:0000256" key="2">
    <source>
        <dbReference type="SAM" id="Coils"/>
    </source>
</evidence>
<dbReference type="PRINTS" id="PR00401">
    <property type="entry name" value="SH2DOMAIN"/>
</dbReference>
<sequence length="484" mass="57787">MLKTILKNMYVDPELLNDLDEEQMQILFYQIRQEQLRRYNLRENEKKASAIMKSSSEKKINFKEGEDSNICIEVAENEWTTDLKKIHKNCSCYQKHNRKLSNCLNYKKYYKRQIKDHYSEKNHDSLYPMYLNMYDKSDLFESTDSEKTRSVEEESNEELYIVPQVVDTKIESINENKETKNLDDNKNMYIKSPEIANKKPNDVIENKGYDKAKKEIGSVKSIVQRQHSLIRKTKKTFTNQFNDSEAQNKLKEINHNWKNKLLLVNVTKENQDLNESQKKANKDKFFQNKYEEDWKEREQKAREAEKQKSDLTKYLSKDRRKLSRKILTESCVIVSHEDRNLCKNDISIPNNFQDILNWFKREEKENCFEANSNRPFPWFYGILTREESNNILLNSKDGTYLIKLSFKIYGYTLGIKMKNGIINYLIEKNSQQFYVFFGKPKPEFSTLNELIQFYNRSPITWNGMEVLQHVPMCQEKQNITELVT</sequence>
<dbReference type="PANTHER" id="PTHR14388:SF18">
    <property type="entry name" value="SOCS BOX DOMAIN-CONTAINING PROTEIN"/>
    <property type="match status" value="1"/>
</dbReference>
<keyword evidence="1" id="KW-0727">SH2 domain</keyword>
<keyword evidence="2" id="KW-0175">Coiled coil</keyword>
<dbReference type="OrthoDB" id="10003345at2759"/>
<reference evidence="4 5" key="1">
    <citation type="submission" date="2016-04" db="EMBL/GenBank/DDBJ databases">
        <title>The genome of Intoshia linei affirms orthonectids as highly simplified spiralians.</title>
        <authorList>
            <person name="Mikhailov K.V."/>
            <person name="Slusarev G.S."/>
            <person name="Nikitin M.A."/>
            <person name="Logacheva M.D."/>
            <person name="Penin A."/>
            <person name="Aleoshin V."/>
            <person name="Panchin Y.V."/>
        </authorList>
    </citation>
    <scope>NUCLEOTIDE SEQUENCE [LARGE SCALE GENOMIC DNA]</scope>
    <source>
        <strain evidence="4">Intl2013</strain>
        <tissue evidence="4">Whole animal</tissue>
    </source>
</reference>
<dbReference type="SUPFAM" id="SSF55550">
    <property type="entry name" value="SH2 domain"/>
    <property type="match status" value="1"/>
</dbReference>
<feature type="coiled-coil region" evidence="2">
    <location>
        <begin position="263"/>
        <end position="307"/>
    </location>
</feature>
<gene>
    <name evidence="4" type="ORF">A3Q56_01306</name>
</gene>
<dbReference type="PROSITE" id="PS50001">
    <property type="entry name" value="SH2"/>
    <property type="match status" value="1"/>
</dbReference>